<dbReference type="GO" id="GO:0004176">
    <property type="term" value="F:ATP-dependent peptidase activity"/>
    <property type="evidence" value="ECO:0007669"/>
    <property type="project" value="UniProtKB-UniRule"/>
</dbReference>
<dbReference type="InterPro" id="IPR008269">
    <property type="entry name" value="Lon_proteolytic"/>
</dbReference>
<dbReference type="InterPro" id="IPR046843">
    <property type="entry name" value="LonB_AAA-LID"/>
</dbReference>
<dbReference type="PRINTS" id="PR00830">
    <property type="entry name" value="ENDOLAPTASE"/>
</dbReference>
<dbReference type="InterPro" id="IPR041699">
    <property type="entry name" value="AAA_32"/>
</dbReference>
<dbReference type="Gene3D" id="1.10.8.60">
    <property type="match status" value="1"/>
</dbReference>
<dbReference type="AlphaFoldDB" id="A0A7W2JLG4"/>
<sequence>MPDPVAARLRLAPEALTRRFSPEQFAFTNTDDLEPFRGVLGQERAVEALQFGVAMPRPGYNVYVMGEPGTGRFSFVKRYLKAEGKRQQTPADWVYVNHFDDTREPRALELPSGTATEFIADMGGLIDNLLATFPAVFEHPSYQQKKGAIDRAFNQRYDRALDVIERASLEKDVALYRDSSNVAFTPMADGKALDEAELAQLPEEVREQFHEDIAQLEEQLNEELASLPQWKRESNNQLRQLNEETITLALQPLLAPLSEKYAENAAVCAYLQSVQLNLLRTVVEQLVDDSKTDAVARKLLEEQYAPSLVVGHYANGGAPVVFEPHPTYDNLFGRIEYSTDQGALYTSYRQLRPGALHRANGGFLILEAEKMLGEPFVWDALKRALQSRKLKMESPIGELGRVATVSLQPQMIPLNVKLVIIGSRQLYYALQDHDSDFQEMFRVLVDFDEDMPMVDENLEQFAQLLRTRTNEEGMAPLTSDAVARLATFSARLAENQSRLSARIGDLFQLVSEADFIRQLAGDEMTDAGHIERALKAKATRTGRVSQRVLDDMLAGIILIDTEGAAIGKCNGLTVLEVGDSAFGMPARISATVYPGGSGIVDIEREVNLGQPIHSKGVMILTGYLGSRYAQEFPLAISASIALEQSYGYVDGDSASLGEACTLISALSRTPLKQCFAITGSINQFGEVQAVGGVNEKIEGFFRLCEARGLTGEQGVIIPRANVATLMLDERVLQAVENGMFHVYAVSQADEALSLLVGEEAGVLDDKGQFTEGSVNARVVERLREIAEMISEEEIEKAEKERLEEVIAQAKPA</sequence>
<evidence type="ECO:0000313" key="5">
    <source>
        <dbReference type="EMBL" id="MBA6061134.1"/>
    </source>
</evidence>
<keyword evidence="2" id="KW-0378">Hydrolase</keyword>
<protein>
    <recommendedName>
        <fullName evidence="2">endopeptidase La</fullName>
        <ecNumber evidence="2">3.4.21.53</ecNumber>
    </recommendedName>
</protein>
<dbReference type="InterPro" id="IPR014721">
    <property type="entry name" value="Ribsml_uS5_D2-typ_fold_subgr"/>
</dbReference>
<keyword evidence="1 2" id="KW-0645">Protease</keyword>
<evidence type="ECO:0000256" key="1">
    <source>
        <dbReference type="ARBA" id="ARBA00022670"/>
    </source>
</evidence>
<evidence type="ECO:0000256" key="2">
    <source>
        <dbReference type="PROSITE-ProRule" id="PRU01122"/>
    </source>
</evidence>
<dbReference type="Pfam" id="PF05362">
    <property type="entry name" value="Lon_C"/>
    <property type="match status" value="1"/>
</dbReference>
<dbReference type="InterPro" id="IPR020568">
    <property type="entry name" value="Ribosomal_Su5_D2-typ_SF"/>
</dbReference>
<dbReference type="PROSITE" id="PS51786">
    <property type="entry name" value="LON_PROTEOLYTIC"/>
    <property type="match status" value="1"/>
</dbReference>
<proteinExistence type="inferred from homology"/>
<dbReference type="Pfam" id="PF20437">
    <property type="entry name" value="LonC_helical"/>
    <property type="match status" value="1"/>
</dbReference>
<feature type="domain" description="Lon proteolytic" evidence="4">
    <location>
        <begin position="563"/>
        <end position="758"/>
    </location>
</feature>
<feature type="active site" evidence="2">
    <location>
        <position position="653"/>
    </location>
</feature>
<gene>
    <name evidence="5" type="ORF">H4C44_18335</name>
</gene>
<dbReference type="InterPro" id="IPR027065">
    <property type="entry name" value="Lon_Prtase"/>
</dbReference>
<organism evidence="5 6">
    <name type="scientific">Pseudomonas juntendi</name>
    <dbReference type="NCBI Taxonomy" id="2666183"/>
    <lineage>
        <taxon>Bacteria</taxon>
        <taxon>Pseudomonadati</taxon>
        <taxon>Pseudomonadota</taxon>
        <taxon>Gammaproteobacteria</taxon>
        <taxon>Pseudomonadales</taxon>
        <taxon>Pseudomonadaceae</taxon>
        <taxon>Pseudomonas</taxon>
    </lineage>
</organism>
<dbReference type="GO" id="GO:0005524">
    <property type="term" value="F:ATP binding"/>
    <property type="evidence" value="ECO:0007669"/>
    <property type="project" value="InterPro"/>
</dbReference>
<comment type="caution">
    <text evidence="5">The sequence shown here is derived from an EMBL/GenBank/DDBJ whole genome shotgun (WGS) entry which is preliminary data.</text>
</comment>
<dbReference type="EC" id="3.4.21.53" evidence="2"/>
<dbReference type="Gene3D" id="3.30.230.10">
    <property type="match status" value="1"/>
</dbReference>
<name>A0A7W2JLG4_9PSED</name>
<dbReference type="RefSeq" id="WP_182368343.1">
    <property type="nucleotide sequence ID" value="NZ_JACGCU010000035.1"/>
</dbReference>
<dbReference type="GO" id="GO:0030163">
    <property type="term" value="P:protein catabolic process"/>
    <property type="evidence" value="ECO:0007669"/>
    <property type="project" value="InterPro"/>
</dbReference>
<evidence type="ECO:0000313" key="6">
    <source>
        <dbReference type="Proteomes" id="UP000556620"/>
    </source>
</evidence>
<dbReference type="InterPro" id="IPR046844">
    <property type="entry name" value="Lon-like_helical"/>
</dbReference>
<comment type="similarity">
    <text evidence="2">Belongs to the peptidase S16 family.</text>
</comment>
<keyword evidence="3" id="KW-0175">Coiled coil</keyword>
<dbReference type="GO" id="GO:0006508">
    <property type="term" value="P:proteolysis"/>
    <property type="evidence" value="ECO:0007669"/>
    <property type="project" value="UniProtKB-KW"/>
</dbReference>
<dbReference type="InterPro" id="IPR027417">
    <property type="entry name" value="P-loop_NTPase"/>
</dbReference>
<accession>A0A7W2JLG4</accession>
<dbReference type="PANTHER" id="PTHR10046">
    <property type="entry name" value="ATP DEPENDENT LON PROTEASE FAMILY MEMBER"/>
    <property type="match status" value="1"/>
</dbReference>
<dbReference type="EMBL" id="JACGCU010000035">
    <property type="protein sequence ID" value="MBA6061134.1"/>
    <property type="molecule type" value="Genomic_DNA"/>
</dbReference>
<feature type="active site" evidence="2">
    <location>
        <position position="696"/>
    </location>
</feature>
<dbReference type="Gene3D" id="3.40.50.300">
    <property type="entry name" value="P-loop containing nucleotide triphosphate hydrolases"/>
    <property type="match status" value="2"/>
</dbReference>
<dbReference type="GO" id="GO:0004252">
    <property type="term" value="F:serine-type endopeptidase activity"/>
    <property type="evidence" value="ECO:0007669"/>
    <property type="project" value="UniProtKB-UniRule"/>
</dbReference>
<feature type="coiled-coil region" evidence="3">
    <location>
        <begin position="206"/>
        <end position="233"/>
    </location>
</feature>
<dbReference type="Proteomes" id="UP000556620">
    <property type="component" value="Unassembled WGS sequence"/>
</dbReference>
<evidence type="ECO:0000259" key="4">
    <source>
        <dbReference type="PROSITE" id="PS51786"/>
    </source>
</evidence>
<reference evidence="5 6" key="1">
    <citation type="submission" date="2020-07" db="EMBL/GenBank/DDBJ databases">
        <title>Diversity of carbapenemase encoding genes among Pseudomonas putida group clinical isolates in a tertiary Brazilian hospital.</title>
        <authorList>
            <person name="Alberto-Lei F."/>
            <person name="Nodari C.S."/>
            <person name="Streling A.P."/>
            <person name="Paulino J.T."/>
            <person name="Bessa-Neto F.O."/>
            <person name="Cayo R."/>
            <person name="Gales A.C."/>
        </authorList>
    </citation>
    <scope>NUCLEOTIDE SEQUENCE [LARGE SCALE GENOMIC DNA]</scope>
    <source>
        <strain evidence="5 6">14535</strain>
    </source>
</reference>
<keyword evidence="2" id="KW-0720">Serine protease</keyword>
<dbReference type="SUPFAM" id="SSF54211">
    <property type="entry name" value="Ribosomal protein S5 domain 2-like"/>
    <property type="match status" value="1"/>
</dbReference>
<dbReference type="Pfam" id="PF20436">
    <property type="entry name" value="LonB_AAA-LID"/>
    <property type="match status" value="1"/>
</dbReference>
<evidence type="ECO:0000256" key="3">
    <source>
        <dbReference type="SAM" id="Coils"/>
    </source>
</evidence>
<comment type="catalytic activity">
    <reaction evidence="2">
        <text>Hydrolysis of proteins in presence of ATP.</text>
        <dbReference type="EC" id="3.4.21.53"/>
    </reaction>
</comment>
<dbReference type="SUPFAM" id="SSF52540">
    <property type="entry name" value="P-loop containing nucleoside triphosphate hydrolases"/>
    <property type="match status" value="1"/>
</dbReference>
<dbReference type="Pfam" id="PF13654">
    <property type="entry name" value="AAA_32"/>
    <property type="match status" value="1"/>
</dbReference>